<evidence type="ECO:0000313" key="4">
    <source>
        <dbReference type="EnsemblPlants" id="Pp3c16_6930V3.1"/>
    </source>
</evidence>
<gene>
    <name evidence="3" type="ORF">PHYPA_020585</name>
</gene>
<feature type="compositionally biased region" description="Polar residues" evidence="1">
    <location>
        <begin position="84"/>
        <end position="99"/>
    </location>
</feature>
<organism evidence="3">
    <name type="scientific">Physcomitrium patens</name>
    <name type="common">Spreading-leaved earth moss</name>
    <name type="synonym">Physcomitrella patens</name>
    <dbReference type="NCBI Taxonomy" id="3218"/>
    <lineage>
        <taxon>Eukaryota</taxon>
        <taxon>Viridiplantae</taxon>
        <taxon>Streptophyta</taxon>
        <taxon>Embryophyta</taxon>
        <taxon>Bryophyta</taxon>
        <taxon>Bryophytina</taxon>
        <taxon>Bryopsida</taxon>
        <taxon>Funariidae</taxon>
        <taxon>Funariales</taxon>
        <taxon>Funariaceae</taxon>
        <taxon>Physcomitrium</taxon>
    </lineage>
</organism>
<keyword evidence="2" id="KW-1133">Transmembrane helix</keyword>
<feature type="region of interest" description="Disordered" evidence="1">
    <location>
        <begin position="84"/>
        <end position="114"/>
    </location>
</feature>
<dbReference type="EMBL" id="ABEU02000016">
    <property type="protein sequence ID" value="PNR37476.1"/>
    <property type="molecule type" value="Genomic_DNA"/>
</dbReference>
<accession>A0A2K1J7H5</accession>
<dbReference type="Proteomes" id="UP000006727">
    <property type="component" value="Chromosome 16"/>
</dbReference>
<evidence type="ECO:0000256" key="1">
    <source>
        <dbReference type="SAM" id="MobiDB-lite"/>
    </source>
</evidence>
<evidence type="ECO:0000256" key="2">
    <source>
        <dbReference type="SAM" id="Phobius"/>
    </source>
</evidence>
<proteinExistence type="predicted"/>
<dbReference type="PANTHER" id="PTHR36777:SF2">
    <property type="entry name" value="EXPRESSED PROTEIN"/>
    <property type="match status" value="1"/>
</dbReference>
<keyword evidence="2" id="KW-0812">Transmembrane</keyword>
<dbReference type="AlphaFoldDB" id="A0A2K1J7H5"/>
<keyword evidence="5" id="KW-1185">Reference proteome</keyword>
<dbReference type="InParanoid" id="A0A2K1J7H5"/>
<feature type="transmembrane region" description="Helical" evidence="2">
    <location>
        <begin position="38"/>
        <end position="63"/>
    </location>
</feature>
<dbReference type="Gramene" id="Pp3c16_6930V3.1">
    <property type="protein sequence ID" value="Pp3c16_6930V3.1"/>
    <property type="gene ID" value="Pp3c16_6930"/>
</dbReference>
<name>A0A2K1J7H5_PHYPA</name>
<keyword evidence="2" id="KW-0472">Membrane</keyword>
<sequence>MIWPVAAAGFLVEAGKTAWDASTNLIPESVPRGVARITVGVVGVSLIIHALRAFFSTALFIMFCRFCQRWVSILHDSRSKAVSQIQARNRENPGTTSTEPKADGGHNHHPGVSS</sequence>
<evidence type="ECO:0000313" key="3">
    <source>
        <dbReference type="EMBL" id="PNR37476.1"/>
    </source>
</evidence>
<evidence type="ECO:0000313" key="5">
    <source>
        <dbReference type="Proteomes" id="UP000006727"/>
    </source>
</evidence>
<reference evidence="3 5" key="2">
    <citation type="journal article" date="2018" name="Plant J.">
        <title>The Physcomitrella patens chromosome-scale assembly reveals moss genome structure and evolution.</title>
        <authorList>
            <person name="Lang D."/>
            <person name="Ullrich K.K."/>
            <person name="Murat F."/>
            <person name="Fuchs J."/>
            <person name="Jenkins J."/>
            <person name="Haas F.B."/>
            <person name="Piednoel M."/>
            <person name="Gundlach H."/>
            <person name="Van Bel M."/>
            <person name="Meyberg R."/>
            <person name="Vives C."/>
            <person name="Morata J."/>
            <person name="Symeonidi A."/>
            <person name="Hiss M."/>
            <person name="Muchero W."/>
            <person name="Kamisugi Y."/>
            <person name="Saleh O."/>
            <person name="Blanc G."/>
            <person name="Decker E.L."/>
            <person name="van Gessel N."/>
            <person name="Grimwood J."/>
            <person name="Hayes R.D."/>
            <person name="Graham S.W."/>
            <person name="Gunter L.E."/>
            <person name="McDaniel S.F."/>
            <person name="Hoernstein S.N.W."/>
            <person name="Larsson A."/>
            <person name="Li F.W."/>
            <person name="Perroud P.F."/>
            <person name="Phillips J."/>
            <person name="Ranjan P."/>
            <person name="Rokshar D.S."/>
            <person name="Rothfels C.J."/>
            <person name="Schneider L."/>
            <person name="Shu S."/>
            <person name="Stevenson D.W."/>
            <person name="Thummler F."/>
            <person name="Tillich M."/>
            <person name="Villarreal Aguilar J.C."/>
            <person name="Widiez T."/>
            <person name="Wong G.K."/>
            <person name="Wymore A."/>
            <person name="Zhang Y."/>
            <person name="Zimmer A.D."/>
            <person name="Quatrano R.S."/>
            <person name="Mayer K.F.X."/>
            <person name="Goodstein D."/>
            <person name="Casacuberta J.M."/>
            <person name="Vandepoele K."/>
            <person name="Reski R."/>
            <person name="Cuming A.C."/>
            <person name="Tuskan G.A."/>
            <person name="Maumus F."/>
            <person name="Salse J."/>
            <person name="Schmutz J."/>
            <person name="Rensing S.A."/>
        </authorList>
    </citation>
    <scope>NUCLEOTIDE SEQUENCE [LARGE SCALE GENOMIC DNA]</scope>
    <source>
        <strain evidence="4 5">cv. Gransden 2004</strain>
    </source>
</reference>
<dbReference type="EnsemblPlants" id="Pp3c16_6930V3.1">
    <property type="protein sequence ID" value="Pp3c16_6930V3.1"/>
    <property type="gene ID" value="Pp3c16_6930"/>
</dbReference>
<protein>
    <submittedName>
        <fullName evidence="3 4">Uncharacterized protein</fullName>
    </submittedName>
</protein>
<reference evidence="4" key="3">
    <citation type="submission" date="2020-12" db="UniProtKB">
        <authorList>
            <consortium name="EnsemblPlants"/>
        </authorList>
    </citation>
    <scope>IDENTIFICATION</scope>
</reference>
<reference evidence="3 5" key="1">
    <citation type="journal article" date="2008" name="Science">
        <title>The Physcomitrella genome reveals evolutionary insights into the conquest of land by plants.</title>
        <authorList>
            <person name="Rensing S."/>
            <person name="Lang D."/>
            <person name="Zimmer A."/>
            <person name="Terry A."/>
            <person name="Salamov A."/>
            <person name="Shapiro H."/>
            <person name="Nishiyama T."/>
            <person name="Perroud P.-F."/>
            <person name="Lindquist E."/>
            <person name="Kamisugi Y."/>
            <person name="Tanahashi T."/>
            <person name="Sakakibara K."/>
            <person name="Fujita T."/>
            <person name="Oishi K."/>
            <person name="Shin-I T."/>
            <person name="Kuroki Y."/>
            <person name="Toyoda A."/>
            <person name="Suzuki Y."/>
            <person name="Hashimoto A."/>
            <person name="Yamaguchi K."/>
            <person name="Sugano A."/>
            <person name="Kohara Y."/>
            <person name="Fujiyama A."/>
            <person name="Anterola A."/>
            <person name="Aoki S."/>
            <person name="Ashton N."/>
            <person name="Barbazuk W.B."/>
            <person name="Barker E."/>
            <person name="Bennetzen J."/>
            <person name="Bezanilla M."/>
            <person name="Blankenship R."/>
            <person name="Cho S.H."/>
            <person name="Dutcher S."/>
            <person name="Estelle M."/>
            <person name="Fawcett J.A."/>
            <person name="Gundlach H."/>
            <person name="Hanada K."/>
            <person name="Heyl A."/>
            <person name="Hicks K.A."/>
            <person name="Hugh J."/>
            <person name="Lohr M."/>
            <person name="Mayer K."/>
            <person name="Melkozernov A."/>
            <person name="Murata T."/>
            <person name="Nelson D."/>
            <person name="Pils B."/>
            <person name="Prigge M."/>
            <person name="Reiss B."/>
            <person name="Renner T."/>
            <person name="Rombauts S."/>
            <person name="Rushton P."/>
            <person name="Sanderfoot A."/>
            <person name="Schween G."/>
            <person name="Shiu S.-H."/>
            <person name="Stueber K."/>
            <person name="Theodoulou F.L."/>
            <person name="Tu H."/>
            <person name="Van de Peer Y."/>
            <person name="Verrier P.J."/>
            <person name="Waters E."/>
            <person name="Wood A."/>
            <person name="Yang L."/>
            <person name="Cove D."/>
            <person name="Cuming A."/>
            <person name="Hasebe M."/>
            <person name="Lucas S."/>
            <person name="Mishler D.B."/>
            <person name="Reski R."/>
            <person name="Grigoriev I."/>
            <person name="Quatrano R.S."/>
            <person name="Boore J.L."/>
        </authorList>
    </citation>
    <scope>NUCLEOTIDE SEQUENCE [LARGE SCALE GENOMIC DNA]</scope>
    <source>
        <strain evidence="4 5">cv. Gransden 2004</strain>
    </source>
</reference>
<dbReference type="PANTHER" id="PTHR36777">
    <property type="entry name" value="EXPRESSED PROTEIN"/>
    <property type="match status" value="1"/>
</dbReference>